<dbReference type="PANTHER" id="PTHR22925">
    <property type="entry name" value="GLYCOSYL HYDROLASE 43 FAMILY MEMBER"/>
    <property type="match status" value="1"/>
</dbReference>
<dbReference type="Pfam" id="PF04616">
    <property type="entry name" value="Glyco_hydro_43"/>
    <property type="match status" value="1"/>
</dbReference>
<gene>
    <name evidence="5" type="ORF">FTW19_07640</name>
</gene>
<dbReference type="RefSeq" id="WP_147647066.1">
    <property type="nucleotide sequence ID" value="NZ_CP042806.1"/>
</dbReference>
<evidence type="ECO:0000256" key="3">
    <source>
        <dbReference type="ARBA" id="ARBA00023295"/>
    </source>
</evidence>
<keyword evidence="3 4" id="KW-0326">Glycosidase</keyword>
<evidence type="ECO:0000256" key="4">
    <source>
        <dbReference type="RuleBase" id="RU361187"/>
    </source>
</evidence>
<dbReference type="EMBL" id="CP042806">
    <property type="protein sequence ID" value="QEE27876.1"/>
    <property type="molecule type" value="Genomic_DNA"/>
</dbReference>
<evidence type="ECO:0000313" key="6">
    <source>
        <dbReference type="Proteomes" id="UP000321820"/>
    </source>
</evidence>
<sequence length="332" mass="37525">MKRSRWLFTLVSSICVGVMLQQACSAQEKIIRPGDVWLDDRGRSIEAHGGGILKVKDTYFWFGEDRTPTNDPDKRYVSCYSSTDLVHWKFRNQVLKLSNPENLTNWILERPKVFYNRQTKKFVMYAHLDAAGYKLARVAVAVSDAVDGDYKYVKSFRPLDQESRDIGQFIDDDGAAYLIFESRPTHGFFIAKLSNDYLSIEKQVSFIQAPLEGGAIVHYKGLYYVLGSHLTGWKPNPNVYATSKSLAGPWSEFKDVAPPEVNTYASQSSMLVKVTGTKDTTVIYIGDRWKPSALTDSRYIWMPLAIGEGNMKLPEPRPWTLDVKSGIAAVLP</sequence>
<dbReference type="AlphaFoldDB" id="A0A5B9ECS9"/>
<dbReference type="SUPFAM" id="SSF75005">
    <property type="entry name" value="Arabinanase/levansucrase/invertase"/>
    <property type="match status" value="1"/>
</dbReference>
<dbReference type="KEGG" id="talb:FTW19_07640"/>
<dbReference type="InterPro" id="IPR023296">
    <property type="entry name" value="Glyco_hydro_beta-prop_sf"/>
</dbReference>
<dbReference type="OrthoDB" id="273314at2"/>
<dbReference type="GO" id="GO:0004553">
    <property type="term" value="F:hydrolase activity, hydrolyzing O-glycosyl compounds"/>
    <property type="evidence" value="ECO:0007669"/>
    <property type="project" value="InterPro"/>
</dbReference>
<dbReference type="CDD" id="cd18821">
    <property type="entry name" value="GH43_Pc3Gal43A-like"/>
    <property type="match status" value="1"/>
</dbReference>
<proteinExistence type="inferred from homology"/>
<keyword evidence="6" id="KW-1185">Reference proteome</keyword>
<dbReference type="InterPro" id="IPR006710">
    <property type="entry name" value="Glyco_hydro_43"/>
</dbReference>
<dbReference type="GO" id="GO:0005975">
    <property type="term" value="P:carbohydrate metabolic process"/>
    <property type="evidence" value="ECO:0007669"/>
    <property type="project" value="InterPro"/>
</dbReference>
<keyword evidence="2 4" id="KW-0378">Hydrolase</keyword>
<dbReference type="Gene3D" id="2.115.10.20">
    <property type="entry name" value="Glycosyl hydrolase domain, family 43"/>
    <property type="match status" value="1"/>
</dbReference>
<dbReference type="Proteomes" id="UP000321820">
    <property type="component" value="Chromosome"/>
</dbReference>
<protein>
    <submittedName>
        <fullName evidence="5">Family 43 glycosylhydrolase</fullName>
    </submittedName>
</protein>
<accession>A0A5B9ECS9</accession>
<evidence type="ECO:0000256" key="1">
    <source>
        <dbReference type="ARBA" id="ARBA00009865"/>
    </source>
</evidence>
<evidence type="ECO:0000313" key="5">
    <source>
        <dbReference type="EMBL" id="QEE27876.1"/>
    </source>
</evidence>
<evidence type="ECO:0000256" key="2">
    <source>
        <dbReference type="ARBA" id="ARBA00022801"/>
    </source>
</evidence>
<organism evidence="5 6">
    <name type="scientific">Terriglobus albidus</name>
    <dbReference type="NCBI Taxonomy" id="1592106"/>
    <lineage>
        <taxon>Bacteria</taxon>
        <taxon>Pseudomonadati</taxon>
        <taxon>Acidobacteriota</taxon>
        <taxon>Terriglobia</taxon>
        <taxon>Terriglobales</taxon>
        <taxon>Acidobacteriaceae</taxon>
        <taxon>Terriglobus</taxon>
    </lineage>
</organism>
<dbReference type="PANTHER" id="PTHR22925:SF3">
    <property type="entry name" value="GLYCOSYL HYDROLASE FAMILY PROTEIN 43"/>
    <property type="match status" value="1"/>
</dbReference>
<name>A0A5B9ECS9_9BACT</name>
<reference evidence="5 6" key="1">
    <citation type="submission" date="2019-08" db="EMBL/GenBank/DDBJ databases">
        <title>Complete genome sequence of Terriglobus albidus strain ORNL.</title>
        <authorList>
            <person name="Podar M."/>
        </authorList>
    </citation>
    <scope>NUCLEOTIDE SEQUENCE [LARGE SCALE GENOMIC DNA]</scope>
    <source>
        <strain evidence="5 6">ORNL</strain>
    </source>
</reference>
<comment type="similarity">
    <text evidence="1 4">Belongs to the glycosyl hydrolase 43 family.</text>
</comment>